<proteinExistence type="predicted"/>
<dbReference type="Gene3D" id="3.30.160.660">
    <property type="match status" value="1"/>
</dbReference>
<dbReference type="InterPro" id="IPR049274">
    <property type="entry name" value="LynD/TruD_wHTH-like"/>
</dbReference>
<dbReference type="Gene3D" id="3.90.930.60">
    <property type="match status" value="1"/>
</dbReference>
<dbReference type="InterPro" id="IPR022291">
    <property type="entry name" value="Bacteriocin_synth_cyclodeHase"/>
</dbReference>
<dbReference type="Gene3D" id="3.40.50.720">
    <property type="entry name" value="NAD(P)-binding Rossmann-like Domain"/>
    <property type="match status" value="1"/>
</dbReference>
<dbReference type="Pfam" id="PF02624">
    <property type="entry name" value="YcaO"/>
    <property type="match status" value="1"/>
</dbReference>
<dbReference type="InterPro" id="IPR000594">
    <property type="entry name" value="ThiF_NAD_FAD-bd"/>
</dbReference>
<dbReference type="PANTHER" id="PTHR37809:SF1">
    <property type="entry name" value="RIBOSOMAL PROTEIN S12 METHYLTHIOTRANSFERASE ACCESSORY FACTOR YCAO"/>
    <property type="match status" value="1"/>
</dbReference>
<accession>A0ABR8DKY3</accession>
<dbReference type="PROSITE" id="PS51664">
    <property type="entry name" value="YCAO"/>
    <property type="match status" value="1"/>
</dbReference>
<gene>
    <name evidence="2" type="ORF">H6G97_11300</name>
</gene>
<evidence type="ECO:0000313" key="2">
    <source>
        <dbReference type="EMBL" id="MBD2530124.1"/>
    </source>
</evidence>
<protein>
    <submittedName>
        <fullName evidence="2">TOMM leader peptide-binding protein</fullName>
    </submittedName>
</protein>
<organism evidence="2 3">
    <name type="scientific">Nostoc flagelliforme FACHB-838</name>
    <dbReference type="NCBI Taxonomy" id="2692904"/>
    <lineage>
        <taxon>Bacteria</taxon>
        <taxon>Bacillati</taxon>
        <taxon>Cyanobacteriota</taxon>
        <taxon>Cyanophyceae</taxon>
        <taxon>Nostocales</taxon>
        <taxon>Nostocaceae</taxon>
        <taxon>Nostoc</taxon>
    </lineage>
</organism>
<dbReference type="Pfam" id="PF00899">
    <property type="entry name" value="ThiF"/>
    <property type="match status" value="1"/>
</dbReference>
<feature type="domain" description="YcaO" evidence="1">
    <location>
        <begin position="378"/>
        <end position="752"/>
    </location>
</feature>
<dbReference type="Gene3D" id="3.30.1330.230">
    <property type="match status" value="2"/>
</dbReference>
<dbReference type="Proteomes" id="UP000623440">
    <property type="component" value="Unassembled WGS sequence"/>
</dbReference>
<dbReference type="Gene3D" id="3.30.40.250">
    <property type="match status" value="1"/>
</dbReference>
<dbReference type="InterPro" id="IPR003776">
    <property type="entry name" value="YcaO-like_dom"/>
</dbReference>
<dbReference type="InterPro" id="IPR027624">
    <property type="entry name" value="TOMM_cyclo_SagD"/>
</dbReference>
<dbReference type="Pfam" id="PF21084">
    <property type="entry name" value="WHD_DUF4423_like"/>
    <property type="match status" value="1"/>
</dbReference>
<reference evidence="2 3" key="1">
    <citation type="journal article" date="2020" name="ISME J.">
        <title>Comparative genomics reveals insights into cyanobacterial evolution and habitat adaptation.</title>
        <authorList>
            <person name="Chen M.Y."/>
            <person name="Teng W.K."/>
            <person name="Zhao L."/>
            <person name="Hu C.X."/>
            <person name="Zhou Y.K."/>
            <person name="Han B.P."/>
            <person name="Song L.R."/>
            <person name="Shu W.S."/>
        </authorList>
    </citation>
    <scope>NUCLEOTIDE SEQUENCE [LARGE SCALE GENOMIC DNA]</scope>
    <source>
        <strain evidence="2 3">FACHB-838</strain>
    </source>
</reference>
<evidence type="ECO:0000259" key="1">
    <source>
        <dbReference type="PROSITE" id="PS51664"/>
    </source>
</evidence>
<dbReference type="NCBIfam" id="TIGR00702">
    <property type="entry name" value="YcaO-type kinase domain"/>
    <property type="match status" value="1"/>
</dbReference>
<comment type="caution">
    <text evidence="2">The sequence shown here is derived from an EMBL/GenBank/DDBJ whole genome shotgun (WGS) entry which is preliminary data.</text>
</comment>
<dbReference type="RefSeq" id="WP_190940688.1">
    <property type="nucleotide sequence ID" value="NZ_JACJSI010000016.1"/>
</dbReference>
<sequence length="752" mass="85864">MINQPRFKACFRVETLEPDSVFLLSEKDNFFLKGRLYYLLAALLDGCHNVDSIVNKLQGQASTAEIYYALTSLENKGYIIETDDMISDENAAFWNFLDVDPKVATSRLQTTKVAVTSFGTVTPEPFLSMLESLNIQVGDDGDISVVFTDDYLRADLDAFNQKALKFQRPWMLVKPIGTIVWVGPIFHPGKTGCWACLAQRLQTQRRVETFVQRKKGIAAPLTTSLAGLPSTFQTVLAMAATEAVKWIVNRENKQLDNTMVTFDVTSLEIQNHTLTRRPQCPYCGEPKYLLNKKQQPLVLESRKKTFTADGGHRYSSPEATFKEYQHHISPITGIVNGLKRLRRTENGLIHIYSGGQNLALTYDSFHSLRRSLRSRSAGKGMTEYQAKVSCLCESLERYSGVFQGDEIRKKASYKEMGEAAIYPNACMNFSEVQYKNRKEWNAKLTTSFHWVPNPFDEEVEIEWTPVWSLTYKEFKYLPTAYCYFSYPLLNRENAFCNPCSNGNAAGNTIEEAILQGFMELVERDSVCLWWYNRVRRPVVDLDTFNEPYFQSLKDYYKTIQRDIWVLDITSDLNIPTFIAVSRRTDKEIEDIILGCGTHFDPRIAILRALTEANQSLPAVFPIAVDESGEYAIDDSDTINWWKTATLENQPYLVPDESVAPRVCSDYAQLWSDDLLKDVMTCVDIAEKNGMETLVLDQTRPDVGLSVVKVIVPGMRHFWARFGPGRLYDVPVKLGWIKESQREDKLNPIPFFY</sequence>
<dbReference type="NCBIfam" id="TIGR03604">
    <property type="entry name" value="TOMM_cyclo_SagD"/>
    <property type="match status" value="1"/>
</dbReference>
<dbReference type="InterPro" id="IPR035985">
    <property type="entry name" value="Ubiquitin-activating_enz"/>
</dbReference>
<dbReference type="NCBIfam" id="TIGR03882">
    <property type="entry name" value="cyclo_dehyd_2"/>
    <property type="match status" value="1"/>
</dbReference>
<dbReference type="EMBL" id="JACJSI010000016">
    <property type="protein sequence ID" value="MBD2530124.1"/>
    <property type="molecule type" value="Genomic_DNA"/>
</dbReference>
<evidence type="ECO:0000313" key="3">
    <source>
        <dbReference type="Proteomes" id="UP000623440"/>
    </source>
</evidence>
<dbReference type="SUPFAM" id="SSF69572">
    <property type="entry name" value="Activating enzymes of the ubiquitin-like proteins"/>
    <property type="match status" value="1"/>
</dbReference>
<keyword evidence="3" id="KW-1185">Reference proteome</keyword>
<dbReference type="PANTHER" id="PTHR37809">
    <property type="entry name" value="RIBOSOMAL PROTEIN S12 METHYLTHIOTRANSFERASE ACCESSORY FACTOR YCAO"/>
    <property type="match status" value="1"/>
</dbReference>
<name>A0ABR8DKY3_9NOSO</name>